<evidence type="ECO:0000313" key="8">
    <source>
        <dbReference type="Proteomes" id="UP000192601"/>
    </source>
</evidence>
<feature type="transmembrane region" description="Helical" evidence="6">
    <location>
        <begin position="218"/>
        <end position="235"/>
    </location>
</feature>
<dbReference type="EMBL" id="MVIJ01000012">
    <property type="protein sequence ID" value="ORB74308.1"/>
    <property type="molecule type" value="Genomic_DNA"/>
</dbReference>
<organism evidence="7 8">
    <name type="scientific">Mycobacterium scrofulaceum</name>
    <dbReference type="NCBI Taxonomy" id="1783"/>
    <lineage>
        <taxon>Bacteria</taxon>
        <taxon>Bacillati</taxon>
        <taxon>Actinomycetota</taxon>
        <taxon>Actinomycetes</taxon>
        <taxon>Mycobacteriales</taxon>
        <taxon>Mycobacteriaceae</taxon>
        <taxon>Mycobacterium</taxon>
    </lineage>
</organism>
<feature type="transmembrane region" description="Helical" evidence="6">
    <location>
        <begin position="64"/>
        <end position="88"/>
    </location>
</feature>
<dbReference type="Proteomes" id="UP000192601">
    <property type="component" value="Unassembled WGS sequence"/>
</dbReference>
<dbReference type="OrthoDB" id="5348369at2"/>
<dbReference type="Pfam" id="PF01594">
    <property type="entry name" value="AI-2E_transport"/>
    <property type="match status" value="1"/>
</dbReference>
<feature type="transmembrane region" description="Helical" evidence="6">
    <location>
        <begin position="156"/>
        <end position="179"/>
    </location>
</feature>
<evidence type="ECO:0000256" key="2">
    <source>
        <dbReference type="ARBA" id="ARBA00009773"/>
    </source>
</evidence>
<protein>
    <submittedName>
        <fullName evidence="7">AI-2E family transporter</fullName>
    </submittedName>
</protein>
<dbReference type="PANTHER" id="PTHR21716">
    <property type="entry name" value="TRANSMEMBRANE PROTEIN"/>
    <property type="match status" value="1"/>
</dbReference>
<comment type="subcellular location">
    <subcellularLocation>
        <location evidence="1">Membrane</location>
        <topology evidence="1">Multi-pass membrane protein</topology>
    </subcellularLocation>
</comment>
<evidence type="ECO:0000256" key="4">
    <source>
        <dbReference type="ARBA" id="ARBA00022989"/>
    </source>
</evidence>
<keyword evidence="3 6" id="KW-0812">Transmembrane</keyword>
<comment type="caution">
    <text evidence="7">The sequence shown here is derived from an EMBL/GenBank/DDBJ whole genome shotgun (WGS) entry which is preliminary data.</text>
</comment>
<evidence type="ECO:0000313" key="7">
    <source>
        <dbReference type="EMBL" id="ORB74308.1"/>
    </source>
</evidence>
<accession>A0A1X0KGE2</accession>
<sequence>MNTEFTLNQKRALAILTAIALLFAAYFLRDYFVLIVVAAVGAYLFTPLFNWFGRRLGTGLAATCTLLCALVIVIVPVTLLVILAIVQISRMVNSITEWVKSTDLSGLGDRTLHAVNELLSRVPFAHMTITTETLRKAMVTVGRNVGEWALHFLQGAVGGLAGAITSAIIFLYVFVALLVHRERVRRLIADLNPLGDEVTDLYLAKAGAMVRGTVNGQFVIALCQGVAGAASIYVAGFHHGFFIFAVLLTALSIIPLGGGIVTIPFGIGMVFYGNIAGGAFVVLWHLVVVTNIDNFLRPILVPRDARLNPALMLLSVFSGIAMFGPWGIVIGPVLMILVVTTVEVYLVVFKGTELDVPDKPPVRRNWLRPQAKSGTAPSAAE</sequence>
<dbReference type="RefSeq" id="WP_083177077.1">
    <property type="nucleotide sequence ID" value="NZ_MVIJ01000012.1"/>
</dbReference>
<evidence type="ECO:0000256" key="6">
    <source>
        <dbReference type="SAM" id="Phobius"/>
    </source>
</evidence>
<feature type="transmembrane region" description="Helical" evidence="6">
    <location>
        <begin position="34"/>
        <end position="52"/>
    </location>
</feature>
<dbReference type="InterPro" id="IPR002549">
    <property type="entry name" value="AI-2E-like"/>
</dbReference>
<evidence type="ECO:0000256" key="3">
    <source>
        <dbReference type="ARBA" id="ARBA00022692"/>
    </source>
</evidence>
<keyword evidence="4 6" id="KW-1133">Transmembrane helix</keyword>
<proteinExistence type="inferred from homology"/>
<name>A0A1X0KGE2_MYCSC</name>
<dbReference type="STRING" id="1783.BST44_10600"/>
<gene>
    <name evidence="7" type="ORF">BST44_10600</name>
</gene>
<keyword evidence="8" id="KW-1185">Reference proteome</keyword>
<dbReference type="GO" id="GO:0016020">
    <property type="term" value="C:membrane"/>
    <property type="evidence" value="ECO:0007669"/>
    <property type="project" value="UniProtKB-SubCell"/>
</dbReference>
<comment type="similarity">
    <text evidence="2">Belongs to the autoinducer-2 exporter (AI-2E) (TC 2.A.86) family.</text>
</comment>
<dbReference type="AlphaFoldDB" id="A0A1X0KGE2"/>
<feature type="transmembrane region" description="Helical" evidence="6">
    <location>
        <begin position="270"/>
        <end position="292"/>
    </location>
</feature>
<dbReference type="PANTHER" id="PTHR21716:SF4">
    <property type="entry name" value="TRANSMEMBRANE PROTEIN 245"/>
    <property type="match status" value="1"/>
</dbReference>
<feature type="transmembrane region" description="Helical" evidence="6">
    <location>
        <begin position="241"/>
        <end position="263"/>
    </location>
</feature>
<feature type="transmembrane region" description="Helical" evidence="6">
    <location>
        <begin position="12"/>
        <end position="28"/>
    </location>
</feature>
<keyword evidence="5 6" id="KW-0472">Membrane</keyword>
<evidence type="ECO:0000256" key="5">
    <source>
        <dbReference type="ARBA" id="ARBA00023136"/>
    </source>
</evidence>
<feature type="transmembrane region" description="Helical" evidence="6">
    <location>
        <begin position="312"/>
        <end position="340"/>
    </location>
</feature>
<reference evidence="7 8" key="1">
    <citation type="submission" date="2017-02" db="EMBL/GenBank/DDBJ databases">
        <title>The new phylogeny of genus Mycobacterium.</title>
        <authorList>
            <person name="Tortoli E."/>
            <person name="Trovato A."/>
            <person name="Cirillo D.M."/>
        </authorList>
    </citation>
    <scope>NUCLEOTIDE SEQUENCE [LARGE SCALE GENOMIC DNA]</scope>
    <source>
        <strain evidence="7 8">DSM 43992</strain>
    </source>
</reference>
<evidence type="ECO:0000256" key="1">
    <source>
        <dbReference type="ARBA" id="ARBA00004141"/>
    </source>
</evidence>